<dbReference type="InterPro" id="IPR027417">
    <property type="entry name" value="P-loop_NTPase"/>
</dbReference>
<dbReference type="Proteomes" id="UP001319180">
    <property type="component" value="Unassembled WGS sequence"/>
</dbReference>
<evidence type="ECO:0000256" key="12">
    <source>
        <dbReference type="RuleBase" id="RU003784"/>
    </source>
</evidence>
<evidence type="ECO:0000256" key="2">
    <source>
        <dbReference type="ARBA" id="ARBA00003213"/>
    </source>
</evidence>
<protein>
    <recommendedName>
        <fullName evidence="10">tRNA dimethylallyltransferase</fullName>
        <ecNumber evidence="10">2.5.1.75</ecNumber>
    </recommendedName>
    <alternativeName>
        <fullName evidence="10">Dimethylallyl diphosphate:tRNA dimethylallyltransferase</fullName>
        <shortName evidence="10">DMAPP:tRNA dimethylallyltransferase</shortName>
        <shortName evidence="10">DMATase</shortName>
    </alternativeName>
    <alternativeName>
        <fullName evidence="10">Isopentenyl-diphosphate:tRNA isopentenyltransferase</fullName>
        <shortName evidence="10">IPP transferase</shortName>
        <shortName evidence="10">IPPT</shortName>
        <shortName evidence="10">IPTase</shortName>
    </alternativeName>
</protein>
<dbReference type="GO" id="GO:0006400">
    <property type="term" value="P:tRNA modification"/>
    <property type="evidence" value="ECO:0007669"/>
    <property type="project" value="TreeGrafter"/>
</dbReference>
<comment type="catalytic activity">
    <reaction evidence="9 10 11">
        <text>adenosine(37) in tRNA + dimethylallyl diphosphate = N(6)-dimethylallyladenosine(37) in tRNA + diphosphate</text>
        <dbReference type="Rhea" id="RHEA:26482"/>
        <dbReference type="Rhea" id="RHEA-COMP:10162"/>
        <dbReference type="Rhea" id="RHEA-COMP:10375"/>
        <dbReference type="ChEBI" id="CHEBI:33019"/>
        <dbReference type="ChEBI" id="CHEBI:57623"/>
        <dbReference type="ChEBI" id="CHEBI:74411"/>
        <dbReference type="ChEBI" id="CHEBI:74415"/>
        <dbReference type="EC" id="2.5.1.75"/>
    </reaction>
</comment>
<dbReference type="HAMAP" id="MF_00185">
    <property type="entry name" value="IPP_trans"/>
    <property type="match status" value="1"/>
</dbReference>
<keyword evidence="7 10" id="KW-0067">ATP-binding</keyword>
<feature type="binding site" evidence="10">
    <location>
        <begin position="13"/>
        <end position="20"/>
    </location>
    <ligand>
        <name>ATP</name>
        <dbReference type="ChEBI" id="CHEBI:30616"/>
    </ligand>
</feature>
<evidence type="ECO:0000256" key="5">
    <source>
        <dbReference type="ARBA" id="ARBA00022694"/>
    </source>
</evidence>
<feature type="binding site" evidence="10">
    <location>
        <begin position="15"/>
        <end position="20"/>
    </location>
    <ligand>
        <name>substrate</name>
    </ligand>
</feature>
<evidence type="ECO:0000256" key="4">
    <source>
        <dbReference type="ARBA" id="ARBA00022679"/>
    </source>
</evidence>
<comment type="caution">
    <text evidence="10">Lacks conserved residue(s) required for the propagation of feature annotation.</text>
</comment>
<feature type="site" description="Interaction with substrate tRNA" evidence="10">
    <location>
        <position position="126"/>
    </location>
</feature>
<dbReference type="GO" id="GO:0052381">
    <property type="term" value="F:tRNA dimethylallyltransferase activity"/>
    <property type="evidence" value="ECO:0007669"/>
    <property type="project" value="UniProtKB-UniRule"/>
</dbReference>
<evidence type="ECO:0000256" key="9">
    <source>
        <dbReference type="ARBA" id="ARBA00049563"/>
    </source>
</evidence>
<proteinExistence type="inferred from homology"/>
<keyword evidence="4 10" id="KW-0808">Transferase</keyword>
<keyword evidence="15" id="KW-1185">Reference proteome</keyword>
<comment type="subunit">
    <text evidence="10">Monomer.</text>
</comment>
<dbReference type="GO" id="GO:0005524">
    <property type="term" value="F:ATP binding"/>
    <property type="evidence" value="ECO:0007669"/>
    <property type="project" value="UniProtKB-UniRule"/>
</dbReference>
<dbReference type="Gene3D" id="3.40.50.300">
    <property type="entry name" value="P-loop containing nucleotide triphosphate hydrolases"/>
    <property type="match status" value="1"/>
</dbReference>
<evidence type="ECO:0000256" key="3">
    <source>
        <dbReference type="ARBA" id="ARBA00005842"/>
    </source>
</evidence>
<sequence>MKQENKHLIVVAGPTAVGKTAVAIALAKHFHTEVISADSRQLFREMTLGTAKPTPEEQAEVRHHFIDSHSIDTAYDAAQYGRDALALIDALFREHNVLVLCGGSGLYIKAVLEGFDDIPEVAESIRAELIGQFEAHGIGWLQARMEEEDPALLATIDRQNPHRLIRALEVKRGTGQSIAAFRTQRQHTLPFRVHRVGLTLPREQLYARIDARMDAMIDAGLFEEARALYPFRAHNALQTVGYQEIFDWMDGRYDRDEAIRLLKRNSRRYAKRQLTWFQRDEAMRWYSPFELDSILHDIEQAMASAAV</sequence>
<evidence type="ECO:0000256" key="13">
    <source>
        <dbReference type="RuleBase" id="RU003785"/>
    </source>
</evidence>
<dbReference type="InterPro" id="IPR039657">
    <property type="entry name" value="Dimethylallyltransferase"/>
</dbReference>
<keyword evidence="5 10" id="KW-0819">tRNA processing</keyword>
<evidence type="ECO:0000256" key="1">
    <source>
        <dbReference type="ARBA" id="ARBA00001946"/>
    </source>
</evidence>
<dbReference type="RefSeq" id="WP_254090564.1">
    <property type="nucleotide sequence ID" value="NZ_JAHESC010000015.1"/>
</dbReference>
<evidence type="ECO:0000256" key="11">
    <source>
        <dbReference type="RuleBase" id="RU003783"/>
    </source>
</evidence>
<organism evidence="14 15">
    <name type="scientific">Dawidia soli</name>
    <dbReference type="NCBI Taxonomy" id="2782352"/>
    <lineage>
        <taxon>Bacteria</taxon>
        <taxon>Pseudomonadati</taxon>
        <taxon>Bacteroidota</taxon>
        <taxon>Cytophagia</taxon>
        <taxon>Cytophagales</taxon>
        <taxon>Chryseotaleaceae</taxon>
        <taxon>Dawidia</taxon>
    </lineage>
</organism>
<comment type="caution">
    <text evidence="14">The sequence shown here is derived from an EMBL/GenBank/DDBJ whole genome shotgun (WGS) entry which is preliminary data.</text>
</comment>
<dbReference type="Gene3D" id="1.10.20.140">
    <property type="match status" value="1"/>
</dbReference>
<dbReference type="InterPro" id="IPR018022">
    <property type="entry name" value="IPT"/>
</dbReference>
<feature type="region of interest" description="Interaction with substrate tRNA" evidence="10">
    <location>
        <begin position="38"/>
        <end position="41"/>
    </location>
</feature>
<dbReference type="Pfam" id="PF01715">
    <property type="entry name" value="IPPT"/>
    <property type="match status" value="1"/>
</dbReference>
<dbReference type="AlphaFoldDB" id="A0AAP2D8G7"/>
<feature type="site" description="Interaction with substrate tRNA" evidence="10">
    <location>
        <position position="104"/>
    </location>
</feature>
<evidence type="ECO:0000256" key="6">
    <source>
        <dbReference type="ARBA" id="ARBA00022741"/>
    </source>
</evidence>
<gene>
    <name evidence="10 14" type="primary">miaA</name>
    <name evidence="14" type="ORF">KK078_12245</name>
</gene>
<name>A0AAP2D8G7_9BACT</name>
<dbReference type="NCBIfam" id="TIGR00174">
    <property type="entry name" value="miaA"/>
    <property type="match status" value="1"/>
</dbReference>
<dbReference type="SUPFAM" id="SSF52540">
    <property type="entry name" value="P-loop containing nucleoside triphosphate hydrolases"/>
    <property type="match status" value="2"/>
</dbReference>
<evidence type="ECO:0000256" key="8">
    <source>
        <dbReference type="ARBA" id="ARBA00022842"/>
    </source>
</evidence>
<dbReference type="PANTHER" id="PTHR11088:SF60">
    <property type="entry name" value="TRNA DIMETHYLALLYLTRANSFERASE"/>
    <property type="match status" value="1"/>
</dbReference>
<keyword evidence="8 10" id="KW-0460">Magnesium</keyword>
<reference evidence="14 15" key="1">
    <citation type="submission" date="2021-05" db="EMBL/GenBank/DDBJ databases">
        <title>A Polyphasic approach of four new species of the genus Ohtaekwangia: Ohtaekwangia histidinii sp. nov., Ohtaekwangia cretensis sp. nov., Ohtaekwangia indiensis sp. nov., Ohtaekwangia reichenbachii sp. nov. from diverse environment.</title>
        <authorList>
            <person name="Octaviana S."/>
        </authorList>
    </citation>
    <scope>NUCLEOTIDE SEQUENCE [LARGE SCALE GENOMIC DNA]</scope>
    <source>
        <strain evidence="14 15">PWU37</strain>
    </source>
</reference>
<evidence type="ECO:0000256" key="10">
    <source>
        <dbReference type="HAMAP-Rule" id="MF_00185"/>
    </source>
</evidence>
<comment type="function">
    <text evidence="2 10 12">Catalyzes the transfer of a dimethylallyl group onto the adenine at position 37 in tRNAs that read codons beginning with uridine, leading to the formation of N6-(dimethylallyl)adenosine (i(6)A).</text>
</comment>
<comment type="cofactor">
    <cofactor evidence="1 10">
        <name>Mg(2+)</name>
        <dbReference type="ChEBI" id="CHEBI:18420"/>
    </cofactor>
</comment>
<dbReference type="PANTHER" id="PTHR11088">
    <property type="entry name" value="TRNA DIMETHYLALLYLTRANSFERASE"/>
    <property type="match status" value="1"/>
</dbReference>
<evidence type="ECO:0000313" key="15">
    <source>
        <dbReference type="Proteomes" id="UP001319180"/>
    </source>
</evidence>
<dbReference type="EC" id="2.5.1.75" evidence="10"/>
<comment type="similarity">
    <text evidence="3 10 13">Belongs to the IPP transferase family.</text>
</comment>
<accession>A0AAP2D8G7</accession>
<evidence type="ECO:0000313" key="14">
    <source>
        <dbReference type="EMBL" id="MBT1687333.1"/>
    </source>
</evidence>
<keyword evidence="6 10" id="KW-0547">Nucleotide-binding</keyword>
<evidence type="ECO:0000256" key="7">
    <source>
        <dbReference type="ARBA" id="ARBA00022840"/>
    </source>
</evidence>
<dbReference type="EMBL" id="JAHESC010000015">
    <property type="protein sequence ID" value="MBT1687333.1"/>
    <property type="molecule type" value="Genomic_DNA"/>
</dbReference>